<dbReference type="PATRIC" id="fig|565050.3.peg.2814"/>
<reference evidence="5 6" key="1">
    <citation type="journal article" date="2010" name="J. Bacteriol.">
        <title>The genetic basis of laboratory adaptation in Caulobacter crescentus.</title>
        <authorList>
            <person name="Marks M.E."/>
            <person name="Castro-Rojas C.M."/>
            <person name="Teiling C."/>
            <person name="Du L."/>
            <person name="Kapatral V."/>
            <person name="Walunas T.L."/>
            <person name="Crosson S."/>
        </authorList>
    </citation>
    <scope>NUCLEOTIDE SEQUENCE [LARGE SCALE GENOMIC DNA]</scope>
    <source>
        <strain evidence="6">NA1000 / CB15N</strain>
    </source>
</reference>
<dbReference type="GO" id="GO:0045892">
    <property type="term" value="P:negative regulation of DNA-templated transcription"/>
    <property type="evidence" value="ECO:0007669"/>
    <property type="project" value="InterPro"/>
</dbReference>
<accession>A0A0H3CAY2</accession>
<dbReference type="Pfam" id="PF00440">
    <property type="entry name" value="TetR_N"/>
    <property type="match status" value="1"/>
</dbReference>
<feature type="compositionally biased region" description="Low complexity" evidence="3">
    <location>
        <begin position="11"/>
        <end position="28"/>
    </location>
</feature>
<dbReference type="KEGG" id="ccs:CCNA_02884"/>
<dbReference type="GO" id="GO:0000976">
    <property type="term" value="F:transcription cis-regulatory region binding"/>
    <property type="evidence" value="ECO:0007669"/>
    <property type="project" value="TreeGrafter"/>
</dbReference>
<dbReference type="GeneID" id="7331314"/>
<evidence type="ECO:0000259" key="4">
    <source>
        <dbReference type="PROSITE" id="PS50977"/>
    </source>
</evidence>
<dbReference type="PROSITE" id="PS50977">
    <property type="entry name" value="HTH_TETR_2"/>
    <property type="match status" value="1"/>
</dbReference>
<dbReference type="PhylomeDB" id="A0A0H3CAY2"/>
<dbReference type="Pfam" id="PF08362">
    <property type="entry name" value="TetR_C_3"/>
    <property type="match status" value="1"/>
</dbReference>
<dbReference type="HOGENOM" id="CLU_069356_1_0_5"/>
<dbReference type="SUPFAM" id="SSF48498">
    <property type="entry name" value="Tetracyclin repressor-like, C-terminal domain"/>
    <property type="match status" value="1"/>
</dbReference>
<evidence type="ECO:0000313" key="6">
    <source>
        <dbReference type="Proteomes" id="UP000001364"/>
    </source>
</evidence>
<feature type="domain" description="HTH tetR-type" evidence="4">
    <location>
        <begin position="60"/>
        <end position="120"/>
    </location>
</feature>
<dbReference type="OrthoDB" id="2356263at2"/>
<dbReference type="RefSeq" id="WP_010920635.1">
    <property type="nucleotide sequence ID" value="NC_011916.1"/>
</dbReference>
<gene>
    <name evidence="5" type="ordered locus">CCNA_02884</name>
</gene>
<feature type="DNA-binding region" description="H-T-H motif" evidence="2">
    <location>
        <begin position="83"/>
        <end position="102"/>
    </location>
</feature>
<dbReference type="Proteomes" id="UP000001364">
    <property type="component" value="Chromosome"/>
</dbReference>
<protein>
    <submittedName>
        <fullName evidence="5">TetR-family transcriptional regulator</fullName>
    </submittedName>
</protein>
<dbReference type="SUPFAM" id="SSF46689">
    <property type="entry name" value="Homeodomain-like"/>
    <property type="match status" value="1"/>
</dbReference>
<dbReference type="PANTHER" id="PTHR30055">
    <property type="entry name" value="HTH-TYPE TRANSCRIPTIONAL REGULATOR RUTR"/>
    <property type="match status" value="1"/>
</dbReference>
<dbReference type="PANTHER" id="PTHR30055:SF196">
    <property type="entry name" value="HTH-TYPE TRANSCRIPTIONAL REGULATOR RUTR"/>
    <property type="match status" value="1"/>
</dbReference>
<dbReference type="GO" id="GO:0003700">
    <property type="term" value="F:DNA-binding transcription factor activity"/>
    <property type="evidence" value="ECO:0007669"/>
    <property type="project" value="TreeGrafter"/>
</dbReference>
<dbReference type="SMR" id="A0A0H3CAY2"/>
<evidence type="ECO:0000256" key="1">
    <source>
        <dbReference type="ARBA" id="ARBA00023125"/>
    </source>
</evidence>
<dbReference type="Gene3D" id="1.10.10.60">
    <property type="entry name" value="Homeodomain-like"/>
    <property type="match status" value="1"/>
</dbReference>
<sequence>MADPIAKTVKPPRGAAARPAAKGASGARKLVKAAQSVGEAGDGRAAGGARPPGPRERAGEARRAAILKAALAVFARLGPEGASVEAIAQAAGVSKPNLLYYYPSKDALYLAVLEQGLALWLSPLGRFTEADDPAEAIAALIAAKLEMSRDHPEVSRLFALEMLRGAPLLKPVLSGPLKAVFEAKCAVIAAWVAAGKLAPVDPPHLIFAIWALTQHYADFAVQVRALSGKSLSDRTFMDETRAAVTALVLHGALPH</sequence>
<dbReference type="EMBL" id="CP001340">
    <property type="protein sequence ID" value="ACL96349.1"/>
    <property type="molecule type" value="Genomic_DNA"/>
</dbReference>
<organism evidence="5 6">
    <name type="scientific">Caulobacter vibrioides (strain NA1000 / CB15N)</name>
    <name type="common">Caulobacter crescentus</name>
    <dbReference type="NCBI Taxonomy" id="565050"/>
    <lineage>
        <taxon>Bacteria</taxon>
        <taxon>Pseudomonadati</taxon>
        <taxon>Pseudomonadota</taxon>
        <taxon>Alphaproteobacteria</taxon>
        <taxon>Caulobacterales</taxon>
        <taxon>Caulobacteraceae</taxon>
        <taxon>Caulobacter</taxon>
    </lineage>
</organism>
<dbReference type="InterPro" id="IPR050109">
    <property type="entry name" value="HTH-type_TetR-like_transc_reg"/>
</dbReference>
<keyword evidence="1 2" id="KW-0238">DNA-binding</keyword>
<dbReference type="AlphaFoldDB" id="A0A0H3CAY2"/>
<dbReference type="InterPro" id="IPR009057">
    <property type="entry name" value="Homeodomain-like_sf"/>
</dbReference>
<name>A0A0H3CAY2_CAUVN</name>
<keyword evidence="6" id="KW-1185">Reference proteome</keyword>
<evidence type="ECO:0000313" key="5">
    <source>
        <dbReference type="EMBL" id="ACL96349.1"/>
    </source>
</evidence>
<evidence type="ECO:0000256" key="2">
    <source>
        <dbReference type="PROSITE-ProRule" id="PRU00335"/>
    </source>
</evidence>
<dbReference type="InterPro" id="IPR036271">
    <property type="entry name" value="Tet_transcr_reg_TetR-rel_C_sf"/>
</dbReference>
<proteinExistence type="predicted"/>
<dbReference type="Gene3D" id="1.10.357.10">
    <property type="entry name" value="Tetracycline Repressor, domain 2"/>
    <property type="match status" value="1"/>
</dbReference>
<dbReference type="InterPro" id="IPR013573">
    <property type="entry name" value="Tscrpt_reg_YcdC_C"/>
</dbReference>
<feature type="region of interest" description="Disordered" evidence="3">
    <location>
        <begin position="1"/>
        <end position="59"/>
    </location>
</feature>
<dbReference type="InterPro" id="IPR001647">
    <property type="entry name" value="HTH_TetR"/>
</dbReference>
<dbReference type="NCBIfam" id="NF011584">
    <property type="entry name" value="PRK15008.1"/>
    <property type="match status" value="1"/>
</dbReference>
<dbReference type="PRINTS" id="PR00455">
    <property type="entry name" value="HTHTETR"/>
</dbReference>
<dbReference type="RefSeq" id="YP_002518257.1">
    <property type="nucleotide sequence ID" value="NC_011916.1"/>
</dbReference>
<evidence type="ECO:0000256" key="3">
    <source>
        <dbReference type="SAM" id="MobiDB-lite"/>
    </source>
</evidence>